<dbReference type="Proteomes" id="UP001319861">
    <property type="component" value="Chromosome"/>
</dbReference>
<gene>
    <name evidence="1" type="ORF">SCMU_35060</name>
</gene>
<reference evidence="1 2" key="1">
    <citation type="journal article" date="2021" name="J. Biosci. Bioeng.">
        <title>Identification and characterization of a chc gene cluster responsible for the aromatization pathway of cyclohexanecarboxylate degradation in Sinomonas cyclohexanicum ATCC 51369.</title>
        <authorList>
            <person name="Yamamoto T."/>
            <person name="Hasegawa Y."/>
            <person name="Lau P.C.K."/>
            <person name="Iwaki H."/>
        </authorList>
    </citation>
    <scope>NUCLEOTIDE SEQUENCE [LARGE SCALE GENOMIC DNA]</scope>
    <source>
        <strain evidence="1 2">ATCC 51369</strain>
    </source>
</reference>
<sequence length="444" mass="48612">MFERAPSTVIKDNTVVSSGWAQVTRLVERPNLPPGSTPAHDLIEQVSNMLSTVDWARHYEANPIAGNIAMLQSSSARSAILSLARSAEIATGLRFTYRELWGLLSRVAVGSAPGQMGRDELDEFIAVNQPTGDPLERFKKLRRLASLRGIQGIFGAGYGTPSVEASRRDPVLRLMSQVDPVKDAIPGDAPTDPTQGWATPINDAFAGNYDETSPLSYLHTRDEEGILGSVVHDFDEILDSAYVDLMQDITLKEGDRLEAIAWYGSYLMRLYAMAHGISAFRREVGVLLDAAFHSPNIPDGLAKALRTLIRPQRRPGEGADESLLPLFDSRAEPILGWAKSSKLAVLLPSLEMQTESVGPDQTVLILRGQAKELGRMTLDFALVREALACVDDYAGVTNLVDATSPRLERIRAVHLRSNVLADTQIRIVSGRESRIVTLKSQGEF</sequence>
<proteinExistence type="predicted"/>
<keyword evidence="2" id="KW-1185">Reference proteome</keyword>
<organism evidence="1 2">
    <name type="scientific">Sinomonas cyclohexanicum</name>
    <name type="common">Corynebacterium cyclohexanicum</name>
    <dbReference type="NCBI Taxonomy" id="322009"/>
    <lineage>
        <taxon>Bacteria</taxon>
        <taxon>Bacillati</taxon>
        <taxon>Actinomycetota</taxon>
        <taxon>Actinomycetes</taxon>
        <taxon>Micrococcales</taxon>
        <taxon>Micrococcaceae</taxon>
        <taxon>Sinomonas</taxon>
    </lineage>
</organism>
<name>A0ABN6FLZ0_SINCY</name>
<evidence type="ECO:0000313" key="1">
    <source>
        <dbReference type="EMBL" id="BCT77664.1"/>
    </source>
</evidence>
<accession>A0ABN6FLZ0</accession>
<evidence type="ECO:0000313" key="2">
    <source>
        <dbReference type="Proteomes" id="UP001319861"/>
    </source>
</evidence>
<protein>
    <submittedName>
        <fullName evidence="1">Uncharacterized protein</fullName>
    </submittedName>
</protein>
<dbReference type="EMBL" id="AP024525">
    <property type="protein sequence ID" value="BCT77664.1"/>
    <property type="molecule type" value="Genomic_DNA"/>
</dbReference>